<evidence type="ECO:0000256" key="4">
    <source>
        <dbReference type="ARBA" id="ARBA00022475"/>
    </source>
</evidence>
<dbReference type="FunFam" id="3.40.50.300:FF:000020">
    <property type="entry name" value="Amino acid ABC transporter ATP-binding component"/>
    <property type="match status" value="1"/>
</dbReference>
<comment type="subcellular location">
    <subcellularLocation>
        <location evidence="1">Cell membrane</location>
        <topology evidence="1">Peripheral membrane protein</topology>
    </subcellularLocation>
</comment>
<dbReference type="EMBL" id="VUNQ01000003">
    <property type="protein sequence ID" value="MSU00416.1"/>
    <property type="molecule type" value="Genomic_DNA"/>
</dbReference>
<dbReference type="InterPro" id="IPR030679">
    <property type="entry name" value="ABC_ATPase_HisP-typ"/>
</dbReference>
<feature type="domain" description="ABC transporter" evidence="9">
    <location>
        <begin position="2"/>
        <end position="236"/>
    </location>
</feature>
<evidence type="ECO:0000256" key="8">
    <source>
        <dbReference type="ARBA" id="ARBA00023136"/>
    </source>
</evidence>
<keyword evidence="7" id="KW-0029">Amino-acid transport</keyword>
<evidence type="ECO:0000259" key="9">
    <source>
        <dbReference type="PROSITE" id="PS50893"/>
    </source>
</evidence>
<evidence type="ECO:0000313" key="11">
    <source>
        <dbReference type="Proteomes" id="UP000469523"/>
    </source>
</evidence>
<evidence type="ECO:0000256" key="5">
    <source>
        <dbReference type="ARBA" id="ARBA00022741"/>
    </source>
</evidence>
<dbReference type="GO" id="GO:0005886">
    <property type="term" value="C:plasma membrane"/>
    <property type="evidence" value="ECO:0007669"/>
    <property type="project" value="UniProtKB-SubCell"/>
</dbReference>
<dbReference type="GO" id="GO:0016887">
    <property type="term" value="F:ATP hydrolysis activity"/>
    <property type="evidence" value="ECO:0007669"/>
    <property type="project" value="InterPro"/>
</dbReference>
<dbReference type="PANTHER" id="PTHR43166">
    <property type="entry name" value="AMINO ACID IMPORT ATP-BINDING PROTEIN"/>
    <property type="match status" value="1"/>
</dbReference>
<dbReference type="Gene3D" id="3.40.50.300">
    <property type="entry name" value="P-loop containing nucleotide triphosphate hydrolases"/>
    <property type="match status" value="1"/>
</dbReference>
<dbReference type="PROSITE" id="PS50893">
    <property type="entry name" value="ABC_TRANSPORTER_2"/>
    <property type="match status" value="1"/>
</dbReference>
<sequence>MIKIQNLNKFFGDKHILKNINLEINDGEVISLIGPSGSGKSTLIRCINYLEEPTSGSIYINGKNIATSGKEIDKIRQNIGMVFQHFHLFPHKTVLENITLAPILTGQLTKIEAEQKAIDLLKTMDLLDKKDVYPSSLSGGQKQRIAIARSLAMDPTVILFDEVTSALDPEMVGEVLNVMKELAKTGMTMVVVTHEMAFAKQVADRAIFMADGEIVEINRAVDLFEHPQNPRTKEFLSKVLEY</sequence>
<dbReference type="InterPro" id="IPR003593">
    <property type="entry name" value="AAA+_ATPase"/>
</dbReference>
<dbReference type="InterPro" id="IPR027417">
    <property type="entry name" value="P-loop_NTPase"/>
</dbReference>
<comment type="caution">
    <text evidence="10">The sequence shown here is derived from an EMBL/GenBank/DDBJ whole genome shotgun (WGS) entry which is preliminary data.</text>
</comment>
<dbReference type="AlphaFoldDB" id="A0A6N7XFA4"/>
<evidence type="ECO:0000256" key="2">
    <source>
        <dbReference type="ARBA" id="ARBA00005417"/>
    </source>
</evidence>
<keyword evidence="4" id="KW-1003">Cell membrane</keyword>
<evidence type="ECO:0000313" key="10">
    <source>
        <dbReference type="EMBL" id="MSU00416.1"/>
    </source>
</evidence>
<evidence type="ECO:0000256" key="1">
    <source>
        <dbReference type="ARBA" id="ARBA00004202"/>
    </source>
</evidence>
<evidence type="ECO:0000256" key="3">
    <source>
        <dbReference type="ARBA" id="ARBA00022448"/>
    </source>
</evidence>
<dbReference type="SUPFAM" id="SSF52540">
    <property type="entry name" value="P-loop containing nucleoside triphosphate hydrolases"/>
    <property type="match status" value="1"/>
</dbReference>
<dbReference type="InterPro" id="IPR050086">
    <property type="entry name" value="MetN_ABC_transporter-like"/>
</dbReference>
<gene>
    <name evidence="10" type="ORF">FYJ83_02915</name>
</gene>
<dbReference type="RefSeq" id="WP_154438842.1">
    <property type="nucleotide sequence ID" value="NZ_JAHLPJ010000001.1"/>
</dbReference>
<keyword evidence="5" id="KW-0547">Nucleotide-binding</keyword>
<evidence type="ECO:0000256" key="7">
    <source>
        <dbReference type="ARBA" id="ARBA00022970"/>
    </source>
</evidence>
<reference evidence="10 11" key="1">
    <citation type="submission" date="2019-09" db="EMBL/GenBank/DDBJ databases">
        <title>In-depth cultivation of the pig gut microbiome towards novel bacterial diversity and tailored functional studies.</title>
        <authorList>
            <person name="Wylensek D."/>
            <person name="Hitch T.C.A."/>
            <person name="Clavel T."/>
        </authorList>
    </citation>
    <scope>NUCLEOTIDE SEQUENCE [LARGE SCALE GENOMIC DNA]</scope>
    <source>
        <strain evidence="10 11">WCA3-693-APC-4?</strain>
    </source>
</reference>
<dbReference type="InterPro" id="IPR003439">
    <property type="entry name" value="ABC_transporter-like_ATP-bd"/>
</dbReference>
<evidence type="ECO:0000256" key="6">
    <source>
        <dbReference type="ARBA" id="ARBA00022840"/>
    </source>
</evidence>
<keyword evidence="8" id="KW-0472">Membrane</keyword>
<proteinExistence type="inferred from homology"/>
<dbReference type="Proteomes" id="UP000469523">
    <property type="component" value="Unassembled WGS sequence"/>
</dbReference>
<keyword evidence="3" id="KW-0813">Transport</keyword>
<dbReference type="InterPro" id="IPR017871">
    <property type="entry name" value="ABC_transporter-like_CS"/>
</dbReference>
<protein>
    <submittedName>
        <fullName evidence="10">Amino acid ABC transporter ATP-binding protein</fullName>
    </submittedName>
</protein>
<dbReference type="CDD" id="cd03262">
    <property type="entry name" value="ABC_HisP_GlnQ"/>
    <property type="match status" value="1"/>
</dbReference>
<dbReference type="GO" id="GO:0005524">
    <property type="term" value="F:ATP binding"/>
    <property type="evidence" value="ECO:0007669"/>
    <property type="project" value="UniProtKB-KW"/>
</dbReference>
<dbReference type="SMART" id="SM00382">
    <property type="entry name" value="AAA"/>
    <property type="match status" value="1"/>
</dbReference>
<dbReference type="PROSITE" id="PS00211">
    <property type="entry name" value="ABC_TRANSPORTER_1"/>
    <property type="match status" value="1"/>
</dbReference>
<accession>A0A6N7XFA4</accession>
<dbReference type="PANTHER" id="PTHR43166:SF9">
    <property type="entry name" value="GLUTAMATE_ASPARTATE IMPORT ATP-BINDING PROTEIN GLTL"/>
    <property type="match status" value="1"/>
</dbReference>
<dbReference type="Pfam" id="PF00005">
    <property type="entry name" value="ABC_tran"/>
    <property type="match status" value="1"/>
</dbReference>
<dbReference type="GO" id="GO:0015424">
    <property type="term" value="F:ABC-type amino acid transporter activity"/>
    <property type="evidence" value="ECO:0007669"/>
    <property type="project" value="InterPro"/>
</dbReference>
<organism evidence="10 11">
    <name type="scientific">Tissierella pigra</name>
    <dbReference type="NCBI Taxonomy" id="2607614"/>
    <lineage>
        <taxon>Bacteria</taxon>
        <taxon>Bacillati</taxon>
        <taxon>Bacillota</taxon>
        <taxon>Tissierellia</taxon>
        <taxon>Tissierellales</taxon>
        <taxon>Tissierellaceae</taxon>
        <taxon>Tissierella</taxon>
    </lineage>
</organism>
<keyword evidence="11" id="KW-1185">Reference proteome</keyword>
<dbReference type="PIRSF" id="PIRSF039085">
    <property type="entry name" value="ABC_ATPase_HisP"/>
    <property type="match status" value="1"/>
</dbReference>
<keyword evidence="6 10" id="KW-0067">ATP-binding</keyword>
<comment type="similarity">
    <text evidence="2">Belongs to the ABC transporter superfamily.</text>
</comment>
<name>A0A6N7XFA4_9FIRM</name>